<feature type="transmembrane region" description="Helical" evidence="1">
    <location>
        <begin position="66"/>
        <end position="90"/>
    </location>
</feature>
<keyword evidence="3" id="KW-1185">Reference proteome</keyword>
<gene>
    <name evidence="2" type="ORF">cand_027280</name>
</gene>
<organism evidence="2 3">
    <name type="scientific">Cryptosporidium andersoni</name>
    <dbReference type="NCBI Taxonomy" id="117008"/>
    <lineage>
        <taxon>Eukaryota</taxon>
        <taxon>Sar</taxon>
        <taxon>Alveolata</taxon>
        <taxon>Apicomplexa</taxon>
        <taxon>Conoidasida</taxon>
        <taxon>Coccidia</taxon>
        <taxon>Eucoccidiorida</taxon>
        <taxon>Eimeriorina</taxon>
        <taxon>Cryptosporidiidae</taxon>
        <taxon>Cryptosporidium</taxon>
    </lineage>
</organism>
<protein>
    <submittedName>
        <fullName evidence="2">Uncharacterized protein</fullName>
    </submittedName>
</protein>
<dbReference type="EMBL" id="LRBS01000052">
    <property type="protein sequence ID" value="OII76707.1"/>
    <property type="molecule type" value="Genomic_DNA"/>
</dbReference>
<dbReference type="VEuPathDB" id="CryptoDB:cand_027280"/>
<dbReference type="OrthoDB" id="344289at2759"/>
<evidence type="ECO:0000313" key="3">
    <source>
        <dbReference type="Proteomes" id="UP000186804"/>
    </source>
</evidence>
<keyword evidence="1" id="KW-0812">Transmembrane</keyword>
<reference evidence="2 3" key="1">
    <citation type="submission" date="2016-10" db="EMBL/GenBank/DDBJ databases">
        <title>Reductive evolution of mitochondrial metabolism and differential evolution of invasion-related proteins in Cryptosporidium.</title>
        <authorList>
            <person name="Liu S."/>
            <person name="Roellig D.M."/>
            <person name="Guo Y."/>
            <person name="Li N."/>
            <person name="Frace M.A."/>
            <person name="Tang K."/>
            <person name="Zhang L."/>
            <person name="Feng Y."/>
            <person name="Xiao L."/>
        </authorList>
    </citation>
    <scope>NUCLEOTIDE SEQUENCE [LARGE SCALE GENOMIC DNA]</scope>
    <source>
        <strain evidence="2">30847</strain>
    </source>
</reference>
<comment type="caution">
    <text evidence="2">The sequence shown here is derived from an EMBL/GenBank/DDBJ whole genome shotgun (WGS) entry which is preliminary data.</text>
</comment>
<keyword evidence="1" id="KW-1133">Transmembrane helix</keyword>
<dbReference type="GeneID" id="92366912"/>
<accession>A0A1J4MTE3</accession>
<dbReference type="Proteomes" id="UP000186804">
    <property type="component" value="Unassembled WGS sequence"/>
</dbReference>
<dbReference type="AlphaFoldDB" id="A0A1J4MTE3"/>
<name>A0A1J4MTE3_9CRYT</name>
<keyword evidence="1" id="KW-0472">Membrane</keyword>
<sequence>MVSVNSSRKPKEQKKLLKKIKEEEGYVVLDDGNNVYIKEPTKSKKHCDLDYKLDQYNTDVYNDTNLYNIFAIPLCLFILVFLSIFISNIFDFHYNLSNYDPIINQKYHINKLKLSTDELIDRVRIEDIQSAMELLIQQVDNRFNHTILWVKEQQDHLNDKVRYNTELSNNLVHQLDELEKDITLKLDRVERVATEASILSKTRNS</sequence>
<evidence type="ECO:0000313" key="2">
    <source>
        <dbReference type="EMBL" id="OII76707.1"/>
    </source>
</evidence>
<evidence type="ECO:0000256" key="1">
    <source>
        <dbReference type="SAM" id="Phobius"/>
    </source>
</evidence>
<proteinExistence type="predicted"/>
<dbReference type="RefSeq" id="XP_067068553.1">
    <property type="nucleotide sequence ID" value="XM_067212956.1"/>
</dbReference>